<reference evidence="3" key="1">
    <citation type="journal article" date="2019" name="Int. J. Syst. Evol. Microbiol.">
        <title>The Global Catalogue of Microorganisms (GCM) 10K type strain sequencing project: providing services to taxonomists for standard genome sequencing and annotation.</title>
        <authorList>
            <consortium name="The Broad Institute Genomics Platform"/>
            <consortium name="The Broad Institute Genome Sequencing Center for Infectious Disease"/>
            <person name="Wu L."/>
            <person name="Ma J."/>
        </authorList>
    </citation>
    <scope>NUCLEOTIDE SEQUENCE [LARGE SCALE GENOMIC DNA]</scope>
    <source>
        <strain evidence="3">JCM 17759</strain>
    </source>
</reference>
<dbReference type="EMBL" id="BAABGA010000030">
    <property type="protein sequence ID" value="GAA4453241.1"/>
    <property type="molecule type" value="Genomic_DNA"/>
</dbReference>
<keyword evidence="3" id="KW-1185">Reference proteome</keyword>
<evidence type="ECO:0000256" key="1">
    <source>
        <dbReference type="SAM" id="MobiDB-lite"/>
    </source>
</evidence>
<sequence length="53" mass="5705">MQPDSAAAGKWSSNRSAKQAGVTAKQTNATKNATAAVWNRVKVESNMQQQLDE</sequence>
<feature type="compositionally biased region" description="Low complexity" evidence="1">
    <location>
        <begin position="23"/>
        <end position="33"/>
    </location>
</feature>
<evidence type="ECO:0000313" key="2">
    <source>
        <dbReference type="EMBL" id="GAA4453241.1"/>
    </source>
</evidence>
<protein>
    <submittedName>
        <fullName evidence="2">Uncharacterized protein</fullName>
    </submittedName>
</protein>
<gene>
    <name evidence="2" type="ORF">GCM10023156_23950</name>
</gene>
<organism evidence="2 3">
    <name type="scientific">Novipirellula rosea</name>
    <dbReference type="NCBI Taxonomy" id="1031540"/>
    <lineage>
        <taxon>Bacteria</taxon>
        <taxon>Pseudomonadati</taxon>
        <taxon>Planctomycetota</taxon>
        <taxon>Planctomycetia</taxon>
        <taxon>Pirellulales</taxon>
        <taxon>Pirellulaceae</taxon>
        <taxon>Novipirellula</taxon>
    </lineage>
</organism>
<proteinExistence type="predicted"/>
<evidence type="ECO:0000313" key="3">
    <source>
        <dbReference type="Proteomes" id="UP001500840"/>
    </source>
</evidence>
<feature type="region of interest" description="Disordered" evidence="1">
    <location>
        <begin position="1"/>
        <end position="33"/>
    </location>
</feature>
<name>A0ABP8MQ81_9BACT</name>
<accession>A0ABP8MQ81</accession>
<comment type="caution">
    <text evidence="2">The sequence shown here is derived from an EMBL/GenBank/DDBJ whole genome shotgun (WGS) entry which is preliminary data.</text>
</comment>
<dbReference type="Proteomes" id="UP001500840">
    <property type="component" value="Unassembled WGS sequence"/>
</dbReference>